<evidence type="ECO:0000256" key="2">
    <source>
        <dbReference type="SAM" id="SignalP"/>
    </source>
</evidence>
<organism evidence="4 5">
    <name type="scientific">Achaetomium macrosporum</name>
    <dbReference type="NCBI Taxonomy" id="79813"/>
    <lineage>
        <taxon>Eukaryota</taxon>
        <taxon>Fungi</taxon>
        <taxon>Dikarya</taxon>
        <taxon>Ascomycota</taxon>
        <taxon>Pezizomycotina</taxon>
        <taxon>Sordariomycetes</taxon>
        <taxon>Sordariomycetidae</taxon>
        <taxon>Sordariales</taxon>
        <taxon>Chaetomiaceae</taxon>
        <taxon>Achaetomium</taxon>
    </lineage>
</organism>
<feature type="signal peptide" evidence="2">
    <location>
        <begin position="1"/>
        <end position="23"/>
    </location>
</feature>
<dbReference type="CDD" id="cd05380">
    <property type="entry name" value="CAP_euk"/>
    <property type="match status" value="1"/>
</dbReference>
<dbReference type="InterPro" id="IPR018244">
    <property type="entry name" value="Allrgn_V5/Tpx1_CS"/>
</dbReference>
<name>A0AAN7HAS3_9PEZI</name>
<dbReference type="InterPro" id="IPR014044">
    <property type="entry name" value="CAP_dom"/>
</dbReference>
<reference evidence="4" key="2">
    <citation type="submission" date="2023-05" db="EMBL/GenBank/DDBJ databases">
        <authorList>
            <consortium name="Lawrence Berkeley National Laboratory"/>
            <person name="Steindorff A."/>
            <person name="Hensen N."/>
            <person name="Bonometti L."/>
            <person name="Westerberg I."/>
            <person name="Brannstrom I.O."/>
            <person name="Guillou S."/>
            <person name="Cros-Aarteil S."/>
            <person name="Calhoun S."/>
            <person name="Haridas S."/>
            <person name="Kuo A."/>
            <person name="Mondo S."/>
            <person name="Pangilinan J."/>
            <person name="Riley R."/>
            <person name="Labutti K."/>
            <person name="Andreopoulos B."/>
            <person name="Lipzen A."/>
            <person name="Chen C."/>
            <person name="Yanf M."/>
            <person name="Daum C."/>
            <person name="Ng V."/>
            <person name="Clum A."/>
            <person name="Ohm R."/>
            <person name="Martin F."/>
            <person name="Silar P."/>
            <person name="Natvig D."/>
            <person name="Lalanne C."/>
            <person name="Gautier V."/>
            <person name="Ament-Velasquez S.L."/>
            <person name="Kruys A."/>
            <person name="Hutchinson M.I."/>
            <person name="Powell A.J."/>
            <person name="Barry K."/>
            <person name="Miller A.N."/>
            <person name="Grigoriev I.V."/>
            <person name="Debuchy R."/>
            <person name="Gladieux P."/>
            <person name="Thoren M.H."/>
            <person name="Johannesson H."/>
        </authorList>
    </citation>
    <scope>NUCLEOTIDE SEQUENCE</scope>
    <source>
        <strain evidence="4">CBS 532.94</strain>
    </source>
</reference>
<feature type="compositionally biased region" description="Low complexity" evidence="1">
    <location>
        <begin position="110"/>
        <end position="147"/>
    </location>
</feature>
<dbReference type="InterPro" id="IPR002413">
    <property type="entry name" value="V5_allergen-like"/>
</dbReference>
<gene>
    <name evidence="4" type="ORF">C8A03DRAFT_18897</name>
</gene>
<dbReference type="EMBL" id="MU860411">
    <property type="protein sequence ID" value="KAK4234139.1"/>
    <property type="molecule type" value="Genomic_DNA"/>
</dbReference>
<dbReference type="InterPro" id="IPR001283">
    <property type="entry name" value="CRISP-related"/>
</dbReference>
<feature type="compositionally biased region" description="Low complexity" evidence="1">
    <location>
        <begin position="59"/>
        <end position="73"/>
    </location>
</feature>
<comment type="caution">
    <text evidence="4">The sequence shown here is derived from an EMBL/GenBank/DDBJ whole genome shotgun (WGS) entry which is preliminary data.</text>
</comment>
<dbReference type="PRINTS" id="PR00838">
    <property type="entry name" value="V5ALLERGEN"/>
</dbReference>
<evidence type="ECO:0000256" key="1">
    <source>
        <dbReference type="SAM" id="MobiDB-lite"/>
    </source>
</evidence>
<dbReference type="GO" id="GO:0005576">
    <property type="term" value="C:extracellular region"/>
    <property type="evidence" value="ECO:0007669"/>
    <property type="project" value="InterPro"/>
</dbReference>
<dbReference type="Pfam" id="PF00188">
    <property type="entry name" value="CAP"/>
    <property type="match status" value="1"/>
</dbReference>
<keyword evidence="5" id="KW-1185">Reference proteome</keyword>
<dbReference type="PROSITE" id="PS01009">
    <property type="entry name" value="CRISP_1"/>
    <property type="match status" value="1"/>
</dbReference>
<dbReference type="SMART" id="SM00198">
    <property type="entry name" value="SCP"/>
    <property type="match status" value="1"/>
</dbReference>
<dbReference type="AlphaFoldDB" id="A0AAN7HAS3"/>
<feature type="domain" description="SCP" evidence="3">
    <location>
        <begin position="151"/>
        <end position="305"/>
    </location>
</feature>
<protein>
    <submittedName>
        <fullName evidence="4">CAP domain-containing protein</fullName>
    </submittedName>
</protein>
<proteinExistence type="predicted"/>
<feature type="chain" id="PRO_5042975497" evidence="2">
    <location>
        <begin position="24"/>
        <end position="323"/>
    </location>
</feature>
<evidence type="ECO:0000259" key="3">
    <source>
        <dbReference type="SMART" id="SM00198"/>
    </source>
</evidence>
<dbReference type="PRINTS" id="PR00837">
    <property type="entry name" value="V5TPXLIKE"/>
</dbReference>
<accession>A0AAN7HAS3</accession>
<dbReference type="InterPro" id="IPR035940">
    <property type="entry name" value="CAP_sf"/>
</dbReference>
<dbReference type="SUPFAM" id="SSF55797">
    <property type="entry name" value="PR-1-like"/>
    <property type="match status" value="1"/>
</dbReference>
<dbReference type="Proteomes" id="UP001303760">
    <property type="component" value="Unassembled WGS sequence"/>
</dbReference>
<sequence>MKTSAFLALCGSILATASPVLQARKLYTKTDVVVEWVTVTVTEGDASTVFQRPKEHHTPTTITIIPAPTTTSVAPPPPPPPPATTSSTSEAVVQAPPQPTSEPSPQASTQAAPVVQSPQSVVQVAKVSTSSADATPTPATTTSASVAQPSDFQSTALYHHNVHRFNHSAGALEWSDEHAQYARTLAERCVFEHDTSIGGGEGYGQNLAMWGSTGNPEALGATQAVARAVSNGWYNGEVILFPSSEYGKSTPDMSQFEKWGHFSQLVWKDTKKVGCASVFCQPGTLSSMGSWYTVCNYYPAGNVGGAYGDNVAPPEGQSVVAAA</sequence>
<reference evidence="4" key="1">
    <citation type="journal article" date="2023" name="Mol. Phylogenet. Evol.">
        <title>Genome-scale phylogeny and comparative genomics of the fungal order Sordariales.</title>
        <authorList>
            <person name="Hensen N."/>
            <person name="Bonometti L."/>
            <person name="Westerberg I."/>
            <person name="Brannstrom I.O."/>
            <person name="Guillou S."/>
            <person name="Cros-Aarteil S."/>
            <person name="Calhoun S."/>
            <person name="Haridas S."/>
            <person name="Kuo A."/>
            <person name="Mondo S."/>
            <person name="Pangilinan J."/>
            <person name="Riley R."/>
            <person name="LaButti K."/>
            <person name="Andreopoulos B."/>
            <person name="Lipzen A."/>
            <person name="Chen C."/>
            <person name="Yan M."/>
            <person name="Daum C."/>
            <person name="Ng V."/>
            <person name="Clum A."/>
            <person name="Steindorff A."/>
            <person name="Ohm R.A."/>
            <person name="Martin F."/>
            <person name="Silar P."/>
            <person name="Natvig D.O."/>
            <person name="Lalanne C."/>
            <person name="Gautier V."/>
            <person name="Ament-Velasquez S.L."/>
            <person name="Kruys A."/>
            <person name="Hutchinson M.I."/>
            <person name="Powell A.J."/>
            <person name="Barry K."/>
            <person name="Miller A.N."/>
            <person name="Grigoriev I.V."/>
            <person name="Debuchy R."/>
            <person name="Gladieux P."/>
            <person name="Hiltunen Thoren M."/>
            <person name="Johannesson H."/>
        </authorList>
    </citation>
    <scope>NUCLEOTIDE SEQUENCE</scope>
    <source>
        <strain evidence="4">CBS 532.94</strain>
    </source>
</reference>
<evidence type="ECO:0000313" key="4">
    <source>
        <dbReference type="EMBL" id="KAK4234139.1"/>
    </source>
</evidence>
<dbReference type="PANTHER" id="PTHR10334">
    <property type="entry name" value="CYSTEINE-RICH SECRETORY PROTEIN-RELATED"/>
    <property type="match status" value="1"/>
</dbReference>
<dbReference type="Gene3D" id="3.40.33.10">
    <property type="entry name" value="CAP"/>
    <property type="match status" value="1"/>
</dbReference>
<feature type="region of interest" description="Disordered" evidence="1">
    <location>
        <begin position="50"/>
        <end position="147"/>
    </location>
</feature>
<feature type="compositionally biased region" description="Pro residues" evidence="1">
    <location>
        <begin position="74"/>
        <end position="83"/>
    </location>
</feature>
<evidence type="ECO:0000313" key="5">
    <source>
        <dbReference type="Proteomes" id="UP001303760"/>
    </source>
</evidence>
<dbReference type="FunFam" id="3.40.33.10:FF:000018">
    <property type="entry name" value="SCP-like extracellular protein, putative"/>
    <property type="match status" value="1"/>
</dbReference>
<keyword evidence="2" id="KW-0732">Signal</keyword>